<dbReference type="Pfam" id="PF22777">
    <property type="entry name" value="VKGC_lumenal_dom"/>
    <property type="match status" value="1"/>
</dbReference>
<evidence type="ECO:0000256" key="1">
    <source>
        <dbReference type="ARBA" id="ARBA00004127"/>
    </source>
</evidence>
<dbReference type="VEuPathDB" id="VectorBase:PPAPM1_010738"/>
<evidence type="ECO:0000313" key="8">
    <source>
        <dbReference type="EnsemblMetazoa" id="PPAI010815-PA"/>
    </source>
</evidence>
<dbReference type="InterPro" id="IPR007782">
    <property type="entry name" value="VKG_COase"/>
</dbReference>
<keyword evidence="2" id="KW-0812">Transmembrane</keyword>
<evidence type="ECO:0000256" key="2">
    <source>
        <dbReference type="ARBA" id="ARBA00022692"/>
    </source>
</evidence>
<reference evidence="8" key="1">
    <citation type="submission" date="2022-08" db="UniProtKB">
        <authorList>
            <consortium name="EnsemblMetazoa"/>
        </authorList>
    </citation>
    <scope>IDENTIFICATION</scope>
    <source>
        <strain evidence="8">Israel</strain>
    </source>
</reference>
<dbReference type="InterPro" id="IPR011020">
    <property type="entry name" value="HTTM-like"/>
</dbReference>
<dbReference type="GO" id="GO:0019842">
    <property type="term" value="F:vitamin binding"/>
    <property type="evidence" value="ECO:0007669"/>
    <property type="project" value="TreeGrafter"/>
</dbReference>
<dbReference type="InterPro" id="IPR053934">
    <property type="entry name" value="HTTM_dom"/>
</dbReference>
<dbReference type="EnsemblMetazoa" id="PPAI010815-RA">
    <property type="protein sequence ID" value="PPAI010815-PA"/>
    <property type="gene ID" value="PPAI010815"/>
</dbReference>
<proteinExistence type="predicted"/>
<dbReference type="EMBL" id="AJVK01019224">
    <property type="status" value="NOT_ANNOTATED_CDS"/>
    <property type="molecule type" value="Genomic_DNA"/>
</dbReference>
<keyword evidence="4" id="KW-0472">Membrane</keyword>
<evidence type="ECO:0000313" key="9">
    <source>
        <dbReference type="Proteomes" id="UP000092462"/>
    </source>
</evidence>
<keyword evidence="9" id="KW-1185">Reference proteome</keyword>
<dbReference type="PANTHER" id="PTHR12639">
    <property type="entry name" value="VITAMIN K-DEPENDENT GAMMA-CARBOXYLASE"/>
    <property type="match status" value="1"/>
</dbReference>
<name>A0A1B0F0M8_PHLPP</name>
<comment type="subcellular location">
    <subcellularLocation>
        <location evidence="1">Endomembrane system</location>
        <topology evidence="1">Multi-pass membrane protein</topology>
    </subcellularLocation>
</comment>
<dbReference type="AlphaFoldDB" id="A0A1B0F0M8"/>
<dbReference type="PANTHER" id="PTHR12639:SF6">
    <property type="entry name" value="VITAMIN K-DEPENDENT GAMMA-CARBOXYLASE"/>
    <property type="match status" value="1"/>
</dbReference>
<keyword evidence="5" id="KW-1015">Disulfide bond</keyword>
<dbReference type="GO" id="GO:0008488">
    <property type="term" value="F:gamma-glutamyl carboxylase activity"/>
    <property type="evidence" value="ECO:0007669"/>
    <property type="project" value="InterPro"/>
</dbReference>
<organism evidence="8 9">
    <name type="scientific">Phlebotomus papatasi</name>
    <name type="common">Sandfly</name>
    <dbReference type="NCBI Taxonomy" id="29031"/>
    <lineage>
        <taxon>Eukaryota</taxon>
        <taxon>Metazoa</taxon>
        <taxon>Ecdysozoa</taxon>
        <taxon>Arthropoda</taxon>
        <taxon>Hexapoda</taxon>
        <taxon>Insecta</taxon>
        <taxon>Pterygota</taxon>
        <taxon>Neoptera</taxon>
        <taxon>Endopterygota</taxon>
        <taxon>Diptera</taxon>
        <taxon>Nematocera</taxon>
        <taxon>Psychodoidea</taxon>
        <taxon>Psychodidae</taxon>
        <taxon>Phlebotomus</taxon>
        <taxon>Phlebotomus</taxon>
    </lineage>
</organism>
<evidence type="ECO:0000259" key="7">
    <source>
        <dbReference type="SMART" id="SM00752"/>
    </source>
</evidence>
<dbReference type="GO" id="GO:0012505">
    <property type="term" value="C:endomembrane system"/>
    <property type="evidence" value="ECO:0007669"/>
    <property type="project" value="UniProtKB-SubCell"/>
</dbReference>
<sequence>MMKKRNCESEKNLGKIEKVFEEFSGHCLDNFTSFEKFTEFLHKPVDGASLGVGRMSFGLMMLIDIPEERSGGDLDQRWGNPRDCRFPLFNFLHPLPLPWMAMIYGVMWLGALGIFLGYKYRSSCLMFTIPYWYIFFLDKSHWNNHSYLYGLLGILALDAGSATNGYKDLKVPQWNYFIIKFQFFILYFMAGIKKFSTEWLSGYAMTNLGYHWIFAPFRLVLGADLTDLMIIHWFGFVFDLTIAFFLIWKRSRALATLVAAAFHLMNSRLFTIGMFPWVCLVEIPLFYSTEWPRRIFSGSHERKLEERTEKFQASSKQKSRTRWIMFYMGLQLFLPYSHFITKGYNNWTEGLYGYSWDMMVHSWDTVLITIKVVDKTNGQAFYLEPYAFADNDRWTKHADMAIQYAECLKRDLVQGAAEAKKKDFDPENIAIYFDIWCSMNKRFQQRMFDP</sequence>
<dbReference type="Proteomes" id="UP000092462">
    <property type="component" value="Unassembled WGS sequence"/>
</dbReference>
<accession>A0A1B0F0M8</accession>
<keyword evidence="6" id="KW-0456">Lyase</keyword>
<dbReference type="SMART" id="SM00752">
    <property type="entry name" value="HTTM"/>
    <property type="match status" value="1"/>
</dbReference>
<evidence type="ECO:0000256" key="3">
    <source>
        <dbReference type="ARBA" id="ARBA00022989"/>
    </source>
</evidence>
<evidence type="ECO:0000256" key="6">
    <source>
        <dbReference type="ARBA" id="ARBA00023239"/>
    </source>
</evidence>
<dbReference type="Pfam" id="PF05090">
    <property type="entry name" value="HTTM"/>
    <property type="match status" value="1"/>
</dbReference>
<evidence type="ECO:0000256" key="5">
    <source>
        <dbReference type="ARBA" id="ARBA00023157"/>
    </source>
</evidence>
<dbReference type="InterPro" id="IPR053935">
    <property type="entry name" value="VKGC_lumenal_dom"/>
</dbReference>
<feature type="domain" description="HTTM-like" evidence="7">
    <location>
        <begin position="42"/>
        <end position="291"/>
    </location>
</feature>
<dbReference type="VEuPathDB" id="VectorBase:PPAI010815"/>
<protein>
    <recommendedName>
        <fullName evidence="7">HTTM-like domain-containing protein</fullName>
    </recommendedName>
</protein>
<evidence type="ECO:0000256" key="4">
    <source>
        <dbReference type="ARBA" id="ARBA00023136"/>
    </source>
</evidence>
<keyword evidence="3" id="KW-1133">Transmembrane helix</keyword>